<dbReference type="Proteomes" id="UP000018896">
    <property type="component" value="Unassembled WGS sequence"/>
</dbReference>
<name>W4QRU7_HALA3</name>
<gene>
    <name evidence="2" type="ORF">JCM9157_1901</name>
</gene>
<dbReference type="RefSeq" id="WP_035663914.1">
    <property type="nucleotide sequence ID" value="NZ_BAUV01000011.1"/>
</dbReference>
<accession>W4QRU7</accession>
<dbReference type="InterPro" id="IPR012349">
    <property type="entry name" value="Split_barrel_FMN-bd"/>
</dbReference>
<organism evidence="2 3">
    <name type="scientific">Halalkalibacter akibai (strain ATCC 43226 / DSM 21942 / CIP 109018 / JCM 9157 / 1139)</name>
    <name type="common">Bacillus akibai</name>
    <dbReference type="NCBI Taxonomy" id="1236973"/>
    <lineage>
        <taxon>Bacteria</taxon>
        <taxon>Bacillati</taxon>
        <taxon>Bacillota</taxon>
        <taxon>Bacilli</taxon>
        <taxon>Bacillales</taxon>
        <taxon>Bacillaceae</taxon>
        <taxon>Halalkalibacter</taxon>
    </lineage>
</organism>
<dbReference type="PANTHER" id="PTHR34071">
    <property type="entry name" value="5-NITROIMIDAZOLE ANTIBIOTICS RESISTANCE PROTEIN, NIMA-FAMILY-RELATED PROTEIN-RELATED"/>
    <property type="match status" value="1"/>
</dbReference>
<proteinExistence type="predicted"/>
<sequence>MRRSMMACHDQERINQFLTLTRIGFLGFSNEAYVVPLNYIWYEGTLYFHCANEGRKIELINEHPSICFTVCEEYGTLVDPQPANTDTSFFSVMIFGEAKEVNNLKEATKALQVMLEKYVPGYYPTPLAEKYVERYRSSLGSPVVLYKVSPTKLTAKENAQNEEKAYYHGRTQGQDLKKSR</sequence>
<evidence type="ECO:0000313" key="3">
    <source>
        <dbReference type="Proteomes" id="UP000018896"/>
    </source>
</evidence>
<comment type="caution">
    <text evidence="2">The sequence shown here is derived from an EMBL/GenBank/DDBJ whole genome shotgun (WGS) entry which is preliminary data.</text>
</comment>
<evidence type="ECO:0000313" key="2">
    <source>
        <dbReference type="EMBL" id="GAE34821.1"/>
    </source>
</evidence>
<dbReference type="InterPro" id="IPR024747">
    <property type="entry name" value="Pyridox_Oxase-rel"/>
</dbReference>
<feature type="region of interest" description="Disordered" evidence="1">
    <location>
        <begin position="157"/>
        <end position="180"/>
    </location>
</feature>
<dbReference type="STRING" id="1236973.JCM9157_1901"/>
<dbReference type="Pfam" id="PF12900">
    <property type="entry name" value="Pyridox_ox_2"/>
    <property type="match status" value="1"/>
</dbReference>
<dbReference type="PANTHER" id="PTHR34071:SF2">
    <property type="entry name" value="FLAVIN-NUCLEOTIDE-BINDING PROTEIN"/>
    <property type="match status" value="1"/>
</dbReference>
<dbReference type="Gene3D" id="2.30.110.10">
    <property type="entry name" value="Electron Transport, Fmn-binding Protein, Chain A"/>
    <property type="match status" value="1"/>
</dbReference>
<evidence type="ECO:0000256" key="1">
    <source>
        <dbReference type="SAM" id="MobiDB-lite"/>
    </source>
</evidence>
<reference evidence="2 3" key="1">
    <citation type="journal article" date="2014" name="Genome Announc.">
        <title>Draft Genome Sequences of Three Alkaliphilic Bacillus Strains, Bacillus wakoensis JCM 9140T, Bacillus akibai JCM 9157T, and Bacillus hemicellulosilyticus JCM 9152T.</title>
        <authorList>
            <person name="Yuki M."/>
            <person name="Oshima K."/>
            <person name="Suda W."/>
            <person name="Oshida Y."/>
            <person name="Kitamura K."/>
            <person name="Iida T."/>
            <person name="Hattori M."/>
            <person name="Ohkuma M."/>
        </authorList>
    </citation>
    <scope>NUCLEOTIDE SEQUENCE [LARGE SCALE GENOMIC DNA]</scope>
    <source>
        <strain evidence="2 3">JCM 9157</strain>
    </source>
</reference>
<protein>
    <submittedName>
        <fullName evidence="2">Pyridoxamine 5'-phosphate oxidase</fullName>
    </submittedName>
</protein>
<dbReference type="OrthoDB" id="9794935at2"/>
<dbReference type="EMBL" id="BAUV01000011">
    <property type="protein sequence ID" value="GAE34821.1"/>
    <property type="molecule type" value="Genomic_DNA"/>
</dbReference>
<keyword evidence="3" id="KW-1185">Reference proteome</keyword>
<dbReference type="AlphaFoldDB" id="W4QRU7"/>
<dbReference type="SUPFAM" id="SSF50475">
    <property type="entry name" value="FMN-binding split barrel"/>
    <property type="match status" value="1"/>
</dbReference>
<dbReference type="eggNOG" id="COG3467">
    <property type="taxonomic scope" value="Bacteria"/>
</dbReference>